<evidence type="ECO:0008006" key="3">
    <source>
        <dbReference type="Google" id="ProtNLM"/>
    </source>
</evidence>
<reference evidence="1 2" key="1">
    <citation type="submission" date="2020-09" db="EMBL/GenBank/DDBJ databases">
        <authorList>
            <person name="Tanuku N.R.S."/>
        </authorList>
    </citation>
    <scope>NUCLEOTIDE SEQUENCE [LARGE SCALE GENOMIC DNA]</scope>
    <source>
        <strain evidence="1 2">AK62</strain>
    </source>
</reference>
<dbReference type="RefSeq" id="WP_209286263.1">
    <property type="nucleotide sequence ID" value="NZ_JACVEW010000003.1"/>
</dbReference>
<accession>A0ABS3Z8Q8</accession>
<proteinExistence type="predicted"/>
<dbReference type="EMBL" id="JACVEW010000003">
    <property type="protein sequence ID" value="MBP0047653.1"/>
    <property type="molecule type" value="Genomic_DNA"/>
</dbReference>
<evidence type="ECO:0000313" key="2">
    <source>
        <dbReference type="Proteomes" id="UP000810171"/>
    </source>
</evidence>
<evidence type="ECO:0000313" key="1">
    <source>
        <dbReference type="EMBL" id="MBP0047653.1"/>
    </source>
</evidence>
<keyword evidence="2" id="KW-1185">Reference proteome</keyword>
<gene>
    <name evidence="1" type="ORF">H9C73_02800</name>
</gene>
<protein>
    <recommendedName>
        <fullName evidence="3">Phage protein</fullName>
    </recommendedName>
</protein>
<comment type="caution">
    <text evidence="1">The sequence shown here is derived from an EMBL/GenBank/DDBJ whole genome shotgun (WGS) entry which is preliminary data.</text>
</comment>
<dbReference type="Proteomes" id="UP000810171">
    <property type="component" value="Unassembled WGS sequence"/>
</dbReference>
<organism evidence="1 2">
    <name type="scientific">Marinobacterium alkalitolerans</name>
    <dbReference type="NCBI Taxonomy" id="1542925"/>
    <lineage>
        <taxon>Bacteria</taxon>
        <taxon>Pseudomonadati</taxon>
        <taxon>Pseudomonadota</taxon>
        <taxon>Gammaproteobacteria</taxon>
        <taxon>Oceanospirillales</taxon>
        <taxon>Oceanospirillaceae</taxon>
        <taxon>Marinobacterium</taxon>
    </lineage>
</organism>
<sequence length="183" mass="20441">MDANTEIDLNQLHQSIIDAIAAQFPDLVTVDDYHEERNRLAIPACLIELADMEGSPDDDPGTEQLAMLARFEARVIIGFRTANAKREIRKLAAAIGAFIQANRFGQPISPAEVTAITPDDFSPELDQYEVWRIEWQHIVHLGATVWTNDGTIPTQVLASWEPEIGPEHEQAYQPLQLGEDLIT</sequence>
<name>A0ABS3Z8Q8_9GAMM</name>